<evidence type="ECO:0000259" key="1">
    <source>
        <dbReference type="Pfam" id="PF14923"/>
    </source>
</evidence>
<dbReference type="PANTHER" id="PTHR21436:SF2">
    <property type="entry name" value="COILED-COIL DOMAIN-CONTAINING PROTEIN 142"/>
    <property type="match status" value="1"/>
</dbReference>
<dbReference type="Proteomes" id="UP001152799">
    <property type="component" value="Chromosome 1"/>
</dbReference>
<sequence length="143" mass="17054">MLSPVLKSVDNDAICNMILTLISESWLDHIYNKKIKFSQWGAFQLLCDFAYVSMWIKDCPYITEHMRKKLLKNEVLRRCEGVGRLLLRCPGERLKMVDKKITKKTEEDNQHQQMPAEMYVPNQEQWLELRALKRKKKFKPFCC</sequence>
<dbReference type="OrthoDB" id="6579237at2759"/>
<protein>
    <recommendedName>
        <fullName evidence="1">Coiled-coil protein 142 C-terminal domain-containing protein</fullName>
    </recommendedName>
</protein>
<organism evidence="2 3">
    <name type="scientific">Ceutorhynchus assimilis</name>
    <name type="common">cabbage seed weevil</name>
    <dbReference type="NCBI Taxonomy" id="467358"/>
    <lineage>
        <taxon>Eukaryota</taxon>
        <taxon>Metazoa</taxon>
        <taxon>Ecdysozoa</taxon>
        <taxon>Arthropoda</taxon>
        <taxon>Hexapoda</taxon>
        <taxon>Insecta</taxon>
        <taxon>Pterygota</taxon>
        <taxon>Neoptera</taxon>
        <taxon>Endopterygota</taxon>
        <taxon>Coleoptera</taxon>
        <taxon>Polyphaga</taxon>
        <taxon>Cucujiformia</taxon>
        <taxon>Curculionidae</taxon>
        <taxon>Ceutorhynchinae</taxon>
        <taxon>Ceutorhynchus</taxon>
    </lineage>
</organism>
<evidence type="ECO:0000313" key="3">
    <source>
        <dbReference type="Proteomes" id="UP001152799"/>
    </source>
</evidence>
<dbReference type="InterPro" id="IPR026700">
    <property type="entry name" value="CCDC142"/>
</dbReference>
<dbReference type="PANTHER" id="PTHR21436">
    <property type="entry name" value="COILED-COIL DOMAIN-CONTAINING PROTEIN 142"/>
    <property type="match status" value="1"/>
</dbReference>
<keyword evidence="3" id="KW-1185">Reference proteome</keyword>
<feature type="domain" description="Coiled-coil protein 142 C-terminal" evidence="1">
    <location>
        <begin position="2"/>
        <end position="97"/>
    </location>
</feature>
<name>A0A9N9QJ29_9CUCU</name>
<dbReference type="AlphaFoldDB" id="A0A9N9QJ29"/>
<dbReference type="Pfam" id="PF14923">
    <property type="entry name" value="CCDC142"/>
    <property type="match status" value="1"/>
</dbReference>
<accession>A0A9N9QJ29</accession>
<evidence type="ECO:0000313" key="2">
    <source>
        <dbReference type="EMBL" id="CAG9759733.1"/>
    </source>
</evidence>
<gene>
    <name evidence="2" type="ORF">CEUTPL_LOCUS475</name>
</gene>
<reference evidence="2" key="1">
    <citation type="submission" date="2022-01" db="EMBL/GenBank/DDBJ databases">
        <authorList>
            <person name="King R."/>
        </authorList>
    </citation>
    <scope>NUCLEOTIDE SEQUENCE</scope>
</reference>
<dbReference type="InterPro" id="IPR055350">
    <property type="entry name" value="CCDC142_C"/>
</dbReference>
<proteinExistence type="predicted"/>
<dbReference type="EMBL" id="OU892277">
    <property type="protein sequence ID" value="CAG9759733.1"/>
    <property type="molecule type" value="Genomic_DNA"/>
</dbReference>